<evidence type="ECO:0000256" key="1">
    <source>
        <dbReference type="ARBA" id="ARBA00005156"/>
    </source>
</evidence>
<gene>
    <name evidence="9" type="ORF">ASTO00021_LOCUS4080</name>
    <name evidence="10" type="ORF">ASTO00021_LOCUS4081</name>
    <name evidence="11" type="ORF">ASTO00021_LOCUS4082</name>
</gene>
<dbReference type="Pfam" id="PF00400">
    <property type="entry name" value="WD40"/>
    <property type="match status" value="1"/>
</dbReference>
<comment type="catalytic activity">
    <reaction evidence="7">
        <text>diphthine methyl ester-[translation elongation factor 2] + H2O = diphthine-[translation elongation factor 2] + methanol + H(+)</text>
        <dbReference type="Rhea" id="RHEA:42656"/>
        <dbReference type="Rhea" id="RHEA-COMP:10172"/>
        <dbReference type="Rhea" id="RHEA-COMP:10173"/>
        <dbReference type="ChEBI" id="CHEBI:15377"/>
        <dbReference type="ChEBI" id="CHEBI:15378"/>
        <dbReference type="ChEBI" id="CHEBI:17790"/>
        <dbReference type="ChEBI" id="CHEBI:79005"/>
        <dbReference type="ChEBI" id="CHEBI:82696"/>
        <dbReference type="EC" id="3.1.1.97"/>
    </reaction>
</comment>
<evidence type="ECO:0000256" key="5">
    <source>
        <dbReference type="ARBA" id="ARBA00038092"/>
    </source>
</evidence>
<dbReference type="SMART" id="SM00320">
    <property type="entry name" value="WD40"/>
    <property type="match status" value="4"/>
</dbReference>
<dbReference type="EMBL" id="HBIN01005635">
    <property type="protein sequence ID" value="CAE0433764.1"/>
    <property type="molecule type" value="Transcribed_RNA"/>
</dbReference>
<dbReference type="SUPFAM" id="SSF50978">
    <property type="entry name" value="WD40 repeat-like"/>
    <property type="match status" value="1"/>
</dbReference>
<proteinExistence type="inferred from homology"/>
<evidence type="ECO:0000313" key="10">
    <source>
        <dbReference type="EMBL" id="CAE0433764.1"/>
    </source>
</evidence>
<evidence type="ECO:0000256" key="6">
    <source>
        <dbReference type="ARBA" id="ARBA00039131"/>
    </source>
</evidence>
<dbReference type="AlphaFoldDB" id="A0A6S8BJD2"/>
<dbReference type="PANTHER" id="PTHR46042">
    <property type="entry name" value="DIPHTHINE METHYLTRANSFERASE"/>
    <property type="match status" value="1"/>
</dbReference>
<feature type="repeat" description="WD" evidence="8">
    <location>
        <begin position="227"/>
        <end position="260"/>
    </location>
</feature>
<sequence>MASFKEIASYDVNLTCDCAEWLETEDNGTLACATYQLDKETQTRLGELRLYRFEENLSRDSGNNCDKAKLSLLAATDSSGVFDIKFSSLKRKMLASATADGKCNIYTISSDIDPTLEAKGLQLTNKDSNAYSLSLDWNDRRGPQENTKVVVSRSDGYVSVVQIREEDLEISEDFLAHKYPYMDAGAEVWISAFDCWNGDIIYTGSDDAKLKMWDLKCGTSKPVFVNSTSHQAGVCSMQCSIHRENILVTGSYDNIIRIWDKRNLTKSLCSQTDAGGGVWRLKFHPQIDKHNLLLAACMRNGFRIYDIADRFGQTKDLDTEIGASVGSEEHNKCIGSFNNGFPKGGWETLGYGVDWITKGFSTSVESSDTYYIAGASFYDHTLRLFEWEWQKGA</sequence>
<evidence type="ECO:0000256" key="2">
    <source>
        <dbReference type="ARBA" id="ARBA00022574"/>
    </source>
</evidence>
<evidence type="ECO:0000256" key="7">
    <source>
        <dbReference type="ARBA" id="ARBA00047551"/>
    </source>
</evidence>
<comment type="similarity">
    <text evidence="5">Belongs to the DPH7 family.</text>
</comment>
<evidence type="ECO:0000256" key="4">
    <source>
        <dbReference type="ARBA" id="ARBA00022801"/>
    </source>
</evidence>
<organism evidence="9">
    <name type="scientific">Aplanochytrium stocchinoi</name>
    <dbReference type="NCBI Taxonomy" id="215587"/>
    <lineage>
        <taxon>Eukaryota</taxon>
        <taxon>Sar</taxon>
        <taxon>Stramenopiles</taxon>
        <taxon>Bigyra</taxon>
        <taxon>Labyrinthulomycetes</taxon>
        <taxon>Thraustochytrida</taxon>
        <taxon>Thraustochytriidae</taxon>
        <taxon>Aplanochytrium</taxon>
    </lineage>
</organism>
<dbReference type="InterPro" id="IPR001680">
    <property type="entry name" value="WD40_rpt"/>
</dbReference>
<reference evidence="9" key="1">
    <citation type="submission" date="2021-01" db="EMBL/GenBank/DDBJ databases">
        <authorList>
            <person name="Corre E."/>
            <person name="Pelletier E."/>
            <person name="Niang G."/>
            <person name="Scheremetjew M."/>
            <person name="Finn R."/>
            <person name="Kale V."/>
            <person name="Holt S."/>
            <person name="Cochrane G."/>
            <person name="Meng A."/>
            <person name="Brown T."/>
            <person name="Cohen L."/>
        </authorList>
    </citation>
    <scope>NUCLEOTIDE SEQUENCE</scope>
    <source>
        <strain evidence="9">GSBS06</strain>
    </source>
</reference>
<dbReference type="Gene3D" id="2.130.10.10">
    <property type="entry name" value="YVTN repeat-like/Quinoprotein amine dehydrogenase"/>
    <property type="match status" value="1"/>
</dbReference>
<comment type="pathway">
    <text evidence="1">Protein modification; peptidyl-diphthamide biosynthesis.</text>
</comment>
<dbReference type="EMBL" id="HBIN01005634">
    <property type="protein sequence ID" value="CAE0433763.1"/>
    <property type="molecule type" value="Transcribed_RNA"/>
</dbReference>
<dbReference type="EC" id="3.1.1.97" evidence="6"/>
<dbReference type="GO" id="GO:0061685">
    <property type="term" value="F:diphthine methylesterase activity"/>
    <property type="evidence" value="ECO:0007669"/>
    <property type="project" value="UniProtKB-EC"/>
</dbReference>
<keyword evidence="3" id="KW-0677">Repeat</keyword>
<evidence type="ECO:0000256" key="3">
    <source>
        <dbReference type="ARBA" id="ARBA00022737"/>
    </source>
</evidence>
<dbReference type="InterPro" id="IPR015943">
    <property type="entry name" value="WD40/YVTN_repeat-like_dom_sf"/>
</dbReference>
<dbReference type="PROSITE" id="PS50082">
    <property type="entry name" value="WD_REPEATS_2"/>
    <property type="match status" value="2"/>
</dbReference>
<evidence type="ECO:0000313" key="11">
    <source>
        <dbReference type="EMBL" id="CAE0433765.1"/>
    </source>
</evidence>
<protein>
    <recommendedName>
        <fullName evidence="6">methylated diphthine methylhydrolase</fullName>
        <ecNumber evidence="6">3.1.1.97</ecNumber>
    </recommendedName>
</protein>
<dbReference type="PANTHER" id="PTHR46042:SF1">
    <property type="entry name" value="DIPHTHINE METHYLTRANSFERASE"/>
    <property type="match status" value="1"/>
</dbReference>
<dbReference type="InterPro" id="IPR052415">
    <property type="entry name" value="Diphthine_MTase"/>
</dbReference>
<dbReference type="InterPro" id="IPR036322">
    <property type="entry name" value="WD40_repeat_dom_sf"/>
</dbReference>
<evidence type="ECO:0000313" key="9">
    <source>
        <dbReference type="EMBL" id="CAE0433763.1"/>
    </source>
</evidence>
<keyword evidence="4" id="KW-0378">Hydrolase</keyword>
<dbReference type="GO" id="GO:0017183">
    <property type="term" value="P:protein histidyl modification to diphthamide"/>
    <property type="evidence" value="ECO:0007669"/>
    <property type="project" value="TreeGrafter"/>
</dbReference>
<keyword evidence="2 8" id="KW-0853">WD repeat</keyword>
<name>A0A6S8BJD2_9STRA</name>
<accession>A0A6S8BJD2</accession>
<dbReference type="EMBL" id="HBIN01005636">
    <property type="protein sequence ID" value="CAE0433765.1"/>
    <property type="molecule type" value="Transcribed_RNA"/>
</dbReference>
<dbReference type="PROSITE" id="PS50294">
    <property type="entry name" value="WD_REPEATS_REGION"/>
    <property type="match status" value="1"/>
</dbReference>
<evidence type="ECO:0000256" key="8">
    <source>
        <dbReference type="PROSITE-ProRule" id="PRU00221"/>
    </source>
</evidence>
<dbReference type="GO" id="GO:0005737">
    <property type="term" value="C:cytoplasm"/>
    <property type="evidence" value="ECO:0007669"/>
    <property type="project" value="TreeGrafter"/>
</dbReference>
<feature type="repeat" description="WD" evidence="8">
    <location>
        <begin position="197"/>
        <end position="216"/>
    </location>
</feature>